<dbReference type="InterPro" id="IPR000073">
    <property type="entry name" value="AB_hydrolase_1"/>
</dbReference>
<gene>
    <name evidence="3" type="ORF">NMN56_015270</name>
</gene>
<dbReference type="SUPFAM" id="SSF53474">
    <property type="entry name" value="alpha/beta-Hydrolases"/>
    <property type="match status" value="1"/>
</dbReference>
<dbReference type="Gene3D" id="1.10.210.20">
    <property type="match status" value="1"/>
</dbReference>
<evidence type="ECO:0000313" key="3">
    <source>
        <dbReference type="EMBL" id="MDJ1133300.1"/>
    </source>
</evidence>
<evidence type="ECO:0000256" key="1">
    <source>
        <dbReference type="ARBA" id="ARBA00022801"/>
    </source>
</evidence>
<reference evidence="3 4" key="1">
    <citation type="submission" date="2023-05" db="EMBL/GenBank/DDBJ databases">
        <title>Streptantibioticus silvisoli sp. nov., acidotolerant actinomycetes 1 from pine litter.</title>
        <authorList>
            <person name="Swiecimska M."/>
            <person name="Golinska P."/>
            <person name="Sangal V."/>
            <person name="Wachnowicz B."/>
            <person name="Goodfellow M."/>
        </authorList>
    </citation>
    <scope>NUCLEOTIDE SEQUENCE [LARGE SCALE GENOMIC DNA]</scope>
    <source>
        <strain evidence="3 4">DSM 42109</strain>
    </source>
</reference>
<dbReference type="GO" id="GO:0016787">
    <property type="term" value="F:hydrolase activity"/>
    <property type="evidence" value="ECO:0007669"/>
    <property type="project" value="UniProtKB-KW"/>
</dbReference>
<dbReference type="InterPro" id="IPR050266">
    <property type="entry name" value="AB_hydrolase_sf"/>
</dbReference>
<protein>
    <submittedName>
        <fullName evidence="3">Alpha/beta hydrolase</fullName>
    </submittedName>
</protein>
<accession>A0ABT6ZW62</accession>
<comment type="caution">
    <text evidence="3">The sequence shown here is derived from an EMBL/GenBank/DDBJ whole genome shotgun (WGS) entry which is preliminary data.</text>
</comment>
<dbReference type="RefSeq" id="WP_274043795.1">
    <property type="nucleotide sequence ID" value="NZ_JANCPR020000013.1"/>
</dbReference>
<sequence length="273" mass="30269">MQSAQLNGHTIDYDITEPDGGAPAGAATLLLVSGWCQDHRLFDPVLPLLAARHRVVRADWRGHGTERAVAGDFGVAEMADDTVALLDALEIERVVPVSTSHGGWANLEVTDRLGAARVPRTMVVDWLMPRAEPGFVASLRRSQDPDTWREGRQELFDIWLAMADSPAVARHLDREMASFGFEMWARSCRVIENAYATWGSPLERMAALKEPRPVAHLFSQPAEESYHQAQRAFAAEHPWFEPHRIAGETHFPTLENPGTVAECVLTFAAAETR</sequence>
<organism evidence="3 4">
    <name type="scientific">Streptomyces iconiensis</name>
    <dbReference type="NCBI Taxonomy" id="1384038"/>
    <lineage>
        <taxon>Bacteria</taxon>
        <taxon>Bacillati</taxon>
        <taxon>Actinomycetota</taxon>
        <taxon>Actinomycetes</taxon>
        <taxon>Kitasatosporales</taxon>
        <taxon>Streptomycetaceae</taxon>
        <taxon>Streptomyces</taxon>
    </lineage>
</organism>
<dbReference type="Pfam" id="PF12697">
    <property type="entry name" value="Abhydrolase_6"/>
    <property type="match status" value="1"/>
</dbReference>
<dbReference type="PANTHER" id="PTHR43798">
    <property type="entry name" value="MONOACYLGLYCEROL LIPASE"/>
    <property type="match status" value="1"/>
</dbReference>
<keyword evidence="4" id="KW-1185">Reference proteome</keyword>
<dbReference type="PANTHER" id="PTHR43798:SF31">
    <property type="entry name" value="AB HYDROLASE SUPERFAMILY PROTEIN YCLE"/>
    <property type="match status" value="1"/>
</dbReference>
<dbReference type="Gene3D" id="3.40.50.1820">
    <property type="entry name" value="alpha/beta hydrolase"/>
    <property type="match status" value="1"/>
</dbReference>
<dbReference type="EMBL" id="JANCPR020000013">
    <property type="protein sequence ID" value="MDJ1133300.1"/>
    <property type="molecule type" value="Genomic_DNA"/>
</dbReference>
<evidence type="ECO:0000259" key="2">
    <source>
        <dbReference type="Pfam" id="PF12697"/>
    </source>
</evidence>
<proteinExistence type="predicted"/>
<dbReference type="InterPro" id="IPR029058">
    <property type="entry name" value="AB_hydrolase_fold"/>
</dbReference>
<evidence type="ECO:0000313" key="4">
    <source>
        <dbReference type="Proteomes" id="UP001214441"/>
    </source>
</evidence>
<name>A0ABT6ZW62_9ACTN</name>
<feature type="domain" description="AB hydrolase-1" evidence="2">
    <location>
        <begin position="29"/>
        <end position="262"/>
    </location>
</feature>
<keyword evidence="1 3" id="KW-0378">Hydrolase</keyword>
<dbReference type="Proteomes" id="UP001214441">
    <property type="component" value="Unassembled WGS sequence"/>
</dbReference>